<feature type="transmembrane region" description="Helical" evidence="1">
    <location>
        <begin position="363"/>
        <end position="380"/>
    </location>
</feature>
<dbReference type="AlphaFoldDB" id="A0A5C7FXH3"/>
<dbReference type="RefSeq" id="WP_147936751.1">
    <property type="nucleotide sequence ID" value="NZ_VPFD01000029.1"/>
</dbReference>
<protein>
    <recommendedName>
        <fullName evidence="4">Glycosyltransferase RgtA/B/C/D-like domain-containing protein</fullName>
    </recommendedName>
</protein>
<accession>A0A5C7FXH3</accession>
<organism evidence="2 3">
    <name type="scientific">Massilia arenae</name>
    <dbReference type="NCBI Taxonomy" id="2603288"/>
    <lineage>
        <taxon>Bacteria</taxon>
        <taxon>Pseudomonadati</taxon>
        <taxon>Pseudomonadota</taxon>
        <taxon>Betaproteobacteria</taxon>
        <taxon>Burkholderiales</taxon>
        <taxon>Oxalobacteraceae</taxon>
        <taxon>Telluria group</taxon>
        <taxon>Massilia</taxon>
    </lineage>
</organism>
<evidence type="ECO:0000313" key="3">
    <source>
        <dbReference type="Proteomes" id="UP000321413"/>
    </source>
</evidence>
<dbReference type="EMBL" id="VPFD01000029">
    <property type="protein sequence ID" value="TXF97173.1"/>
    <property type="molecule type" value="Genomic_DNA"/>
</dbReference>
<gene>
    <name evidence="2" type="ORF">FVD38_21955</name>
</gene>
<feature type="transmembrane region" description="Helical" evidence="1">
    <location>
        <begin position="387"/>
        <end position="404"/>
    </location>
</feature>
<keyword evidence="1" id="KW-0812">Transmembrane</keyword>
<name>A0A5C7FXH3_9BURK</name>
<feature type="transmembrane region" description="Helical" evidence="1">
    <location>
        <begin position="159"/>
        <end position="177"/>
    </location>
</feature>
<feature type="transmembrane region" description="Helical" evidence="1">
    <location>
        <begin position="304"/>
        <end position="322"/>
    </location>
</feature>
<keyword evidence="3" id="KW-1185">Reference proteome</keyword>
<feature type="transmembrane region" description="Helical" evidence="1">
    <location>
        <begin position="329"/>
        <end position="351"/>
    </location>
</feature>
<evidence type="ECO:0000256" key="1">
    <source>
        <dbReference type="SAM" id="Phobius"/>
    </source>
</evidence>
<feature type="transmembrane region" description="Helical" evidence="1">
    <location>
        <begin position="217"/>
        <end position="234"/>
    </location>
</feature>
<feature type="transmembrane region" description="Helical" evidence="1">
    <location>
        <begin position="104"/>
        <end position="124"/>
    </location>
</feature>
<comment type="caution">
    <text evidence="2">The sequence shown here is derived from an EMBL/GenBank/DDBJ whole genome shotgun (WGS) entry which is preliminary data.</text>
</comment>
<feature type="transmembrane region" description="Helical" evidence="1">
    <location>
        <begin position="189"/>
        <end position="211"/>
    </location>
</feature>
<proteinExistence type="predicted"/>
<feature type="transmembrane region" description="Helical" evidence="1">
    <location>
        <begin position="12"/>
        <end position="29"/>
    </location>
</feature>
<keyword evidence="1" id="KW-0472">Membrane</keyword>
<sequence>MQVAPPPEQTLLRFLLSVFLVLVVVFSTTKVKLYGDFLEYGLTTVAVAEHGTPYIVASDVERMIELTPKDEGELRTALSRTRDRIRAGEQVPIPGLLLSERGHYMSIHFVGYSMLTAIPFVILDSIGVNPWKAYQVMNYLPVLALAAACYLLLGSALRAWVGIALFVLSGALPYLNWTSPEVFTMGSLLAGLILFTIGRPIAGAILVGLAATQNPPLVFFGLFAPFIRMGWLIVSEDLTWHAALHRVVNWRNTIACTLQTGLAVVPMLFSLWEFHEPSLIAKFSTDPALVTPGRLGSFFFDPNQGAIIAFPAVAVLLAWLLWQRRAQRPLWHLAATFGLMLALAIPALSTVNWNSGASGPMRYVVWGASPLLYLALAWLALQRRWPLALIAAVLVLQFGAMWHAKRYGYTDFSPLGQWVLETAPSWYNPDPEIFYERTNHQDGSFNVNGVIAYPNAEQPLKTLYNVRNPGAHETLCGPGRKLDERDVVVMGQGWRYINGSPVCAAAEWPHALKR</sequence>
<evidence type="ECO:0008006" key="4">
    <source>
        <dbReference type="Google" id="ProtNLM"/>
    </source>
</evidence>
<dbReference type="Proteomes" id="UP000321413">
    <property type="component" value="Unassembled WGS sequence"/>
</dbReference>
<feature type="transmembrane region" description="Helical" evidence="1">
    <location>
        <begin position="136"/>
        <end position="153"/>
    </location>
</feature>
<reference evidence="2 3" key="1">
    <citation type="submission" date="2019-08" db="EMBL/GenBank/DDBJ databases">
        <title>Massilia golmudensis sp. nov., isolated from sand in the Qinghai-Tibetan Plateau.</title>
        <authorList>
            <person name="Zhang B."/>
        </authorList>
    </citation>
    <scope>NUCLEOTIDE SEQUENCE [LARGE SCALE GENOMIC DNA]</scope>
    <source>
        <strain evidence="2 3">GEM5</strain>
    </source>
</reference>
<evidence type="ECO:0000313" key="2">
    <source>
        <dbReference type="EMBL" id="TXF97173.1"/>
    </source>
</evidence>
<keyword evidence="1" id="KW-1133">Transmembrane helix</keyword>